<evidence type="ECO:0000256" key="2">
    <source>
        <dbReference type="ARBA" id="ARBA00022452"/>
    </source>
</evidence>
<organism evidence="7 8">
    <name type="scientific">Herbaspirillum frisingense</name>
    <dbReference type="NCBI Taxonomy" id="92645"/>
    <lineage>
        <taxon>Bacteria</taxon>
        <taxon>Pseudomonadati</taxon>
        <taxon>Pseudomonadota</taxon>
        <taxon>Betaproteobacteria</taxon>
        <taxon>Burkholderiales</taxon>
        <taxon>Oxalobacteraceae</taxon>
        <taxon>Herbaspirillum</taxon>
    </lineage>
</organism>
<feature type="compositionally biased region" description="Low complexity" evidence="6">
    <location>
        <begin position="543"/>
        <end position="558"/>
    </location>
</feature>
<evidence type="ECO:0000256" key="6">
    <source>
        <dbReference type="SAM" id="MobiDB-lite"/>
    </source>
</evidence>
<dbReference type="EMBL" id="JAVDSJ010000005">
    <property type="protein sequence ID" value="MDR6586013.1"/>
    <property type="molecule type" value="Genomic_DNA"/>
</dbReference>
<evidence type="ECO:0000256" key="4">
    <source>
        <dbReference type="ARBA" id="ARBA00023136"/>
    </source>
</evidence>
<evidence type="ECO:0000256" key="3">
    <source>
        <dbReference type="ARBA" id="ARBA00022692"/>
    </source>
</evidence>
<dbReference type="PANTHER" id="PTHR30026">
    <property type="entry name" value="OUTER MEMBRANE PROTEIN TOLC"/>
    <property type="match status" value="1"/>
</dbReference>
<keyword evidence="4" id="KW-0472">Membrane</keyword>
<dbReference type="PANTHER" id="PTHR30026:SF20">
    <property type="entry name" value="OUTER MEMBRANE PROTEIN TOLC"/>
    <property type="match status" value="1"/>
</dbReference>
<sequence length="558" mass="62368">MHILQVRHKTSHRKLTSFTGGSLFAVSLLLTGCGSVGMKPFSQDELAIQTAADRAAAQEGVAPIAGPLTMDEAVARALKYNLDRRVKMMEEAVALDQLDAASWDMLPRMMAQAGYSKRNKDLITRSVDSVTGQPSLANPYISSERSHETYDLGLTWNLLDFGLSYITAKQQADRVLIAAERRRKAMHTLVQDVRTAFWRTASAQKLHDQVKQVITVAEDALTDARKAETERVRSPLDALRYQRQLLENLRLLESIEQELASGRIELAQLINAPLGQPFQVQEPDDKADTVLLDMPVQRMEELALTHNADIREQHYASRIAVEETKRTMLRLFPNLSFNYTLRHDSDRYLINNSWNDTGLALSYNVFNLLSAPSQKRLAEAGVKLADQRRIATQMTVLTQVHLSRLQYQTAYHQFQRADQIWQADSKIADHMKNRQLAETQSKLEQVSNSTVAILSLLRRYQSLSQLQNVSGRLQATMGLEPEIGSVSELSLETLTRQVNASMQGWTQEMQQEVNQKVKPEVKQATPTPSAALSVPVATDTDGASPASLPPVAALSTQQ</sequence>
<evidence type="ECO:0000313" key="7">
    <source>
        <dbReference type="EMBL" id="MDR6586013.1"/>
    </source>
</evidence>
<keyword evidence="3" id="KW-0812">Transmembrane</keyword>
<reference evidence="7 8" key="1">
    <citation type="submission" date="2023-07" db="EMBL/GenBank/DDBJ databases">
        <title>Sorghum-associated microbial communities from plants grown in Nebraska, USA.</title>
        <authorList>
            <person name="Schachtman D."/>
        </authorList>
    </citation>
    <scope>NUCLEOTIDE SEQUENCE [LARGE SCALE GENOMIC DNA]</scope>
    <source>
        <strain evidence="7 8">596</strain>
    </source>
</reference>
<dbReference type="Gene3D" id="1.20.1600.10">
    <property type="entry name" value="Outer membrane efflux proteins (OEP)"/>
    <property type="match status" value="1"/>
</dbReference>
<keyword evidence="8" id="KW-1185">Reference proteome</keyword>
<feature type="region of interest" description="Disordered" evidence="6">
    <location>
        <begin position="515"/>
        <end position="558"/>
    </location>
</feature>
<comment type="subcellular location">
    <subcellularLocation>
        <location evidence="1">Cell outer membrane</location>
    </subcellularLocation>
</comment>
<dbReference type="PROSITE" id="PS51257">
    <property type="entry name" value="PROKAR_LIPOPROTEIN"/>
    <property type="match status" value="1"/>
</dbReference>
<dbReference type="RefSeq" id="WP_310011866.1">
    <property type="nucleotide sequence ID" value="NZ_JAVDSJ010000005.1"/>
</dbReference>
<dbReference type="SUPFAM" id="SSF56954">
    <property type="entry name" value="Outer membrane efflux proteins (OEP)"/>
    <property type="match status" value="1"/>
</dbReference>
<name>A0ABU1PJ97_9BURK</name>
<gene>
    <name evidence="7" type="ORF">J2W50_004231</name>
</gene>
<evidence type="ECO:0000256" key="1">
    <source>
        <dbReference type="ARBA" id="ARBA00004442"/>
    </source>
</evidence>
<protein>
    <submittedName>
        <fullName evidence="7">Outer membrane protein TolC</fullName>
    </submittedName>
</protein>
<proteinExistence type="predicted"/>
<dbReference type="InterPro" id="IPR051906">
    <property type="entry name" value="TolC-like"/>
</dbReference>
<comment type="caution">
    <text evidence="7">The sequence shown here is derived from an EMBL/GenBank/DDBJ whole genome shotgun (WGS) entry which is preliminary data.</text>
</comment>
<accession>A0ABU1PJ97</accession>
<dbReference type="Proteomes" id="UP001260715">
    <property type="component" value="Unassembled WGS sequence"/>
</dbReference>
<keyword evidence="2" id="KW-1134">Transmembrane beta strand</keyword>
<keyword evidence="5" id="KW-0998">Cell outer membrane</keyword>
<evidence type="ECO:0000256" key="5">
    <source>
        <dbReference type="ARBA" id="ARBA00023237"/>
    </source>
</evidence>
<evidence type="ECO:0000313" key="8">
    <source>
        <dbReference type="Proteomes" id="UP001260715"/>
    </source>
</evidence>